<dbReference type="InterPro" id="IPR002645">
    <property type="entry name" value="STAS_dom"/>
</dbReference>
<proteinExistence type="inferred from homology"/>
<dbReference type="NCBIfam" id="TIGR00377">
    <property type="entry name" value="ant_ant_sig"/>
    <property type="match status" value="1"/>
</dbReference>
<comment type="caution">
    <text evidence="4">The sequence shown here is derived from an EMBL/GenBank/DDBJ whole genome shotgun (WGS) entry which is preliminary data.</text>
</comment>
<evidence type="ECO:0000256" key="2">
    <source>
        <dbReference type="RuleBase" id="RU003749"/>
    </source>
</evidence>
<reference evidence="4 5" key="1">
    <citation type="submission" date="2020-08" db="EMBL/GenBank/DDBJ databases">
        <title>Genomic Encyclopedia of Type Strains, Phase IV (KMG-IV): sequencing the most valuable type-strain genomes for metagenomic binning, comparative biology and taxonomic classification.</title>
        <authorList>
            <person name="Goeker M."/>
        </authorList>
    </citation>
    <scope>NUCLEOTIDE SEQUENCE [LARGE SCALE GENOMIC DNA]</scope>
    <source>
        <strain evidence="4 5">DSM 44197</strain>
    </source>
</reference>
<name>A0A7W3LIG9_ACTNM</name>
<dbReference type="PANTHER" id="PTHR33495:SF2">
    <property type="entry name" value="ANTI-SIGMA FACTOR ANTAGONIST TM_1081-RELATED"/>
    <property type="match status" value="1"/>
</dbReference>
<protein>
    <recommendedName>
        <fullName evidence="2">Anti-sigma factor antagonist</fullName>
    </recommendedName>
</protein>
<dbReference type="Gene3D" id="3.30.750.24">
    <property type="entry name" value="STAS domain"/>
    <property type="match status" value="1"/>
</dbReference>
<dbReference type="CDD" id="cd07043">
    <property type="entry name" value="STAS_anti-anti-sigma_factors"/>
    <property type="match status" value="1"/>
</dbReference>
<sequence length="116" mass="12411">MTTLETETRTAGQATVVSLAGELTINTVQDAEAVLRAAAGHDRPDLVLDLGGLRFMDSMGLRAVLHARRSVVAKDGRLVLAALQPTVARVLDLAGLREHITVCSTTDEALKNLRPR</sequence>
<dbReference type="Proteomes" id="UP000572680">
    <property type="component" value="Unassembled WGS sequence"/>
</dbReference>
<dbReference type="GO" id="GO:0043856">
    <property type="term" value="F:anti-sigma factor antagonist activity"/>
    <property type="evidence" value="ECO:0007669"/>
    <property type="project" value="InterPro"/>
</dbReference>
<gene>
    <name evidence="4" type="ORF">HNR61_000352</name>
</gene>
<dbReference type="RefSeq" id="WP_182841348.1">
    <property type="nucleotide sequence ID" value="NZ_BAAALP010000006.1"/>
</dbReference>
<dbReference type="AlphaFoldDB" id="A0A7W3LIG9"/>
<accession>A0A7W3LIG9</accession>
<evidence type="ECO:0000259" key="3">
    <source>
        <dbReference type="PROSITE" id="PS50801"/>
    </source>
</evidence>
<evidence type="ECO:0000313" key="4">
    <source>
        <dbReference type="EMBL" id="MBA8948754.1"/>
    </source>
</evidence>
<organism evidence="4 5">
    <name type="scientific">Actinomadura namibiensis</name>
    <dbReference type="NCBI Taxonomy" id="182080"/>
    <lineage>
        <taxon>Bacteria</taxon>
        <taxon>Bacillati</taxon>
        <taxon>Actinomycetota</taxon>
        <taxon>Actinomycetes</taxon>
        <taxon>Streptosporangiales</taxon>
        <taxon>Thermomonosporaceae</taxon>
        <taxon>Actinomadura</taxon>
    </lineage>
</organism>
<evidence type="ECO:0000256" key="1">
    <source>
        <dbReference type="ARBA" id="ARBA00009013"/>
    </source>
</evidence>
<keyword evidence="5" id="KW-1185">Reference proteome</keyword>
<dbReference type="PROSITE" id="PS50801">
    <property type="entry name" value="STAS"/>
    <property type="match status" value="1"/>
</dbReference>
<evidence type="ECO:0000313" key="5">
    <source>
        <dbReference type="Proteomes" id="UP000572680"/>
    </source>
</evidence>
<dbReference type="PANTHER" id="PTHR33495">
    <property type="entry name" value="ANTI-SIGMA FACTOR ANTAGONIST TM_1081-RELATED-RELATED"/>
    <property type="match status" value="1"/>
</dbReference>
<dbReference type="InterPro" id="IPR003658">
    <property type="entry name" value="Anti-sigma_ant"/>
</dbReference>
<dbReference type="SUPFAM" id="SSF52091">
    <property type="entry name" value="SpoIIaa-like"/>
    <property type="match status" value="1"/>
</dbReference>
<feature type="domain" description="STAS" evidence="3">
    <location>
        <begin position="4"/>
        <end position="113"/>
    </location>
</feature>
<comment type="similarity">
    <text evidence="1 2">Belongs to the anti-sigma-factor antagonist family.</text>
</comment>
<dbReference type="EMBL" id="JACJIA010000001">
    <property type="protein sequence ID" value="MBA8948754.1"/>
    <property type="molecule type" value="Genomic_DNA"/>
</dbReference>
<dbReference type="Pfam" id="PF01740">
    <property type="entry name" value="STAS"/>
    <property type="match status" value="1"/>
</dbReference>
<dbReference type="InterPro" id="IPR036513">
    <property type="entry name" value="STAS_dom_sf"/>
</dbReference>